<feature type="active site" description="Acyl-thioester intermediate" evidence="12">
    <location>
        <position position="125"/>
    </location>
</feature>
<dbReference type="SUPFAM" id="SSF53901">
    <property type="entry name" value="Thiolase-like"/>
    <property type="match status" value="2"/>
</dbReference>
<evidence type="ECO:0000313" key="17">
    <source>
        <dbReference type="Proteomes" id="UP000750334"/>
    </source>
</evidence>
<dbReference type="PROSITE" id="PS00737">
    <property type="entry name" value="THIOLASE_2"/>
    <property type="match status" value="1"/>
</dbReference>
<comment type="subcellular location">
    <subcellularLocation>
        <location evidence="1">Peroxisome</location>
    </subcellularLocation>
</comment>
<keyword evidence="8" id="KW-0576">Peroxisome</keyword>
<dbReference type="PROSITE" id="PS00098">
    <property type="entry name" value="THIOLASE_1"/>
    <property type="match status" value="1"/>
</dbReference>
<dbReference type="PROSITE" id="PS00099">
    <property type="entry name" value="THIOLASE_3"/>
    <property type="match status" value="1"/>
</dbReference>
<comment type="pathway">
    <text evidence="2">Lipid metabolism; fatty acid metabolism.</text>
</comment>
<evidence type="ECO:0000256" key="8">
    <source>
        <dbReference type="ARBA" id="ARBA00023140"/>
    </source>
</evidence>
<evidence type="ECO:0000256" key="3">
    <source>
        <dbReference type="ARBA" id="ARBA00010982"/>
    </source>
</evidence>
<dbReference type="GO" id="GO:0010124">
    <property type="term" value="P:phenylacetate catabolic process"/>
    <property type="evidence" value="ECO:0007669"/>
    <property type="project" value="TreeGrafter"/>
</dbReference>
<keyword evidence="9 13" id="KW-0012">Acyltransferase</keyword>
<evidence type="ECO:0000256" key="9">
    <source>
        <dbReference type="ARBA" id="ARBA00023315"/>
    </source>
</evidence>
<feature type="active site" description="Proton acceptor" evidence="12">
    <location>
        <position position="405"/>
    </location>
</feature>
<keyword evidence="17" id="KW-1185">Reference proteome</keyword>
<dbReference type="PIRSF" id="PIRSF000429">
    <property type="entry name" value="Ac-CoA_Ac_transf"/>
    <property type="match status" value="1"/>
</dbReference>
<evidence type="ECO:0000256" key="1">
    <source>
        <dbReference type="ARBA" id="ARBA00004275"/>
    </source>
</evidence>
<dbReference type="PANTHER" id="PTHR43853">
    <property type="entry name" value="3-KETOACYL-COA THIOLASE, PEROXISOMAL"/>
    <property type="match status" value="1"/>
</dbReference>
<evidence type="ECO:0000256" key="10">
    <source>
        <dbReference type="ARBA" id="ARBA00024073"/>
    </source>
</evidence>
<comment type="caution">
    <text evidence="16">The sequence shown here is derived from an EMBL/GenBank/DDBJ whole genome shotgun (WGS) entry which is preliminary data.</text>
</comment>
<feature type="active site" description="Proton acceptor" evidence="12">
    <location>
        <position position="377"/>
    </location>
</feature>
<evidence type="ECO:0000256" key="12">
    <source>
        <dbReference type="PIRSR" id="PIRSR000429-1"/>
    </source>
</evidence>
<dbReference type="InterPro" id="IPR020617">
    <property type="entry name" value="Thiolase_C"/>
</dbReference>
<dbReference type="Pfam" id="PF00108">
    <property type="entry name" value="Thiolase_N"/>
    <property type="match status" value="1"/>
</dbReference>
<dbReference type="CDD" id="cd00751">
    <property type="entry name" value="thiolase"/>
    <property type="match status" value="1"/>
</dbReference>
<dbReference type="InterPro" id="IPR050215">
    <property type="entry name" value="Thiolase-like_sf_Thiolase"/>
</dbReference>
<dbReference type="GO" id="GO:0005777">
    <property type="term" value="C:peroxisome"/>
    <property type="evidence" value="ECO:0007669"/>
    <property type="project" value="UniProtKB-SubCell"/>
</dbReference>
<dbReference type="AlphaFoldDB" id="A0A9P7BCR3"/>
<dbReference type="InterPro" id="IPR002155">
    <property type="entry name" value="Thiolase"/>
</dbReference>
<dbReference type="GO" id="GO:0006635">
    <property type="term" value="P:fatty acid beta-oxidation"/>
    <property type="evidence" value="ECO:0007669"/>
    <property type="project" value="TreeGrafter"/>
</dbReference>
<dbReference type="PANTHER" id="PTHR43853:SF8">
    <property type="entry name" value="3-KETOACYL-COA THIOLASE, PEROXISOMAL"/>
    <property type="match status" value="1"/>
</dbReference>
<organism evidence="16 17">
    <name type="scientific">Maudiozyma exigua</name>
    <name type="common">Yeast</name>
    <name type="synonym">Kazachstania exigua</name>
    <dbReference type="NCBI Taxonomy" id="34358"/>
    <lineage>
        <taxon>Eukaryota</taxon>
        <taxon>Fungi</taxon>
        <taxon>Dikarya</taxon>
        <taxon>Ascomycota</taxon>
        <taxon>Saccharomycotina</taxon>
        <taxon>Saccharomycetes</taxon>
        <taxon>Saccharomycetales</taxon>
        <taxon>Saccharomycetaceae</taxon>
        <taxon>Maudiozyma</taxon>
    </lineage>
</organism>
<dbReference type="Pfam" id="PF02803">
    <property type="entry name" value="Thiolase_C"/>
    <property type="match status" value="1"/>
</dbReference>
<accession>A0A9P7BCR3</accession>
<keyword evidence="6" id="KW-0809">Transit peptide</keyword>
<dbReference type="InterPro" id="IPR016039">
    <property type="entry name" value="Thiolase-like"/>
</dbReference>
<comment type="similarity">
    <text evidence="3 13">Belongs to the thiolase-like superfamily. Thiolase family.</text>
</comment>
<comment type="catalytic activity">
    <reaction evidence="11">
        <text>an acyl-CoA + acetyl-CoA = a 3-oxoacyl-CoA + CoA</text>
        <dbReference type="Rhea" id="RHEA:21564"/>
        <dbReference type="ChEBI" id="CHEBI:57287"/>
        <dbReference type="ChEBI" id="CHEBI:57288"/>
        <dbReference type="ChEBI" id="CHEBI:58342"/>
        <dbReference type="ChEBI" id="CHEBI:90726"/>
        <dbReference type="EC" id="2.3.1.16"/>
    </reaction>
</comment>
<dbReference type="EC" id="2.3.1.16" evidence="10"/>
<evidence type="ECO:0000256" key="11">
    <source>
        <dbReference type="ARBA" id="ARBA00047605"/>
    </source>
</evidence>
<evidence type="ECO:0000313" key="16">
    <source>
        <dbReference type="EMBL" id="KAG0670136.1"/>
    </source>
</evidence>
<name>A0A9P7BCR3_MAUEX</name>
<reference evidence="16 17" key="1">
    <citation type="submission" date="2020-11" db="EMBL/GenBank/DDBJ databases">
        <title>Kefir isolates.</title>
        <authorList>
            <person name="Marcisauskas S."/>
            <person name="Kim Y."/>
            <person name="Blasche S."/>
        </authorList>
    </citation>
    <scope>NUCLEOTIDE SEQUENCE [LARGE SCALE GENOMIC DNA]</scope>
    <source>
        <strain evidence="16 17">OG2</strain>
    </source>
</reference>
<sequence length="419" mass="45053">MSQRLQNIKNHLTQDNKISSNENLSLLKKTKNPDDVVIVLANRSAITKGFKGSFKDLNTDYLLLQFLKEFINQFPSNLKNNLSLIEDITCGNVLNVGSGATEHRAATLAAGFPYETSFNSINRQCSSGLTAINDIANKIISGQIDIGLALGIESMSKNYKNINPLGTISENLLTDSNAKKCLIPMGLTNELIAKNFKIDRLKQDSFAALSNQKASLAIKNGLFKDEILPITTPDGKIIDTDEGPRDNVTTDSLSNLKPAFIKDPKKNGTTTAGNSSQISDGVAGVLLARRSIAESLNLPIIGKYLAFQVIGVPPEIMGVGPAYAIPKLLSKINLDINDIDIFEINEAFAAQCLYCANILNIDTEKVNPRGGAIALGHPLGCTGARQVATIMRELEEDQIGIVSMCIGTGMGAAAAFLKE</sequence>
<gene>
    <name evidence="16" type="primary">POT1</name>
    <name evidence="16" type="ORF">C6P45_002778</name>
</gene>
<dbReference type="OrthoDB" id="5404651at2759"/>
<feature type="domain" description="Thiolase N-terminal" evidence="14">
    <location>
        <begin position="36"/>
        <end position="290"/>
    </location>
</feature>
<evidence type="ECO:0000259" key="14">
    <source>
        <dbReference type="Pfam" id="PF00108"/>
    </source>
</evidence>
<evidence type="ECO:0000256" key="2">
    <source>
        <dbReference type="ARBA" id="ARBA00004872"/>
    </source>
</evidence>
<evidence type="ECO:0000256" key="13">
    <source>
        <dbReference type="RuleBase" id="RU003557"/>
    </source>
</evidence>
<keyword evidence="5" id="KW-0276">Fatty acid metabolism</keyword>
<evidence type="ECO:0000256" key="5">
    <source>
        <dbReference type="ARBA" id="ARBA00022832"/>
    </source>
</evidence>
<dbReference type="Gene3D" id="3.40.47.10">
    <property type="match status" value="2"/>
</dbReference>
<keyword evidence="4 13" id="KW-0808">Transferase</keyword>
<dbReference type="InterPro" id="IPR020610">
    <property type="entry name" value="Thiolase_AS"/>
</dbReference>
<dbReference type="InterPro" id="IPR020615">
    <property type="entry name" value="Thiolase_acyl_enz_int_AS"/>
</dbReference>
<evidence type="ECO:0000259" key="15">
    <source>
        <dbReference type="Pfam" id="PF02803"/>
    </source>
</evidence>
<dbReference type="NCBIfam" id="TIGR01930">
    <property type="entry name" value="AcCoA-C-Actrans"/>
    <property type="match status" value="1"/>
</dbReference>
<evidence type="ECO:0000256" key="4">
    <source>
        <dbReference type="ARBA" id="ARBA00022679"/>
    </source>
</evidence>
<dbReference type="InterPro" id="IPR020616">
    <property type="entry name" value="Thiolase_N"/>
</dbReference>
<keyword evidence="7" id="KW-0443">Lipid metabolism</keyword>
<dbReference type="Proteomes" id="UP000750334">
    <property type="component" value="Unassembled WGS sequence"/>
</dbReference>
<evidence type="ECO:0000256" key="6">
    <source>
        <dbReference type="ARBA" id="ARBA00022946"/>
    </source>
</evidence>
<evidence type="ECO:0000256" key="7">
    <source>
        <dbReference type="ARBA" id="ARBA00023098"/>
    </source>
</evidence>
<proteinExistence type="inferred from homology"/>
<feature type="domain" description="Thiolase C-terminal" evidence="15">
    <location>
        <begin position="300"/>
        <end position="416"/>
    </location>
</feature>
<dbReference type="EMBL" id="PUHR01000027">
    <property type="protein sequence ID" value="KAG0670136.1"/>
    <property type="molecule type" value="Genomic_DNA"/>
</dbReference>
<protein>
    <recommendedName>
        <fullName evidence="10">acetyl-CoA C-acyltransferase</fullName>
        <ecNumber evidence="10">2.3.1.16</ecNumber>
    </recommendedName>
</protein>
<dbReference type="InterPro" id="IPR020613">
    <property type="entry name" value="Thiolase_CS"/>
</dbReference>
<dbReference type="GO" id="GO:0003988">
    <property type="term" value="F:acetyl-CoA C-acyltransferase activity"/>
    <property type="evidence" value="ECO:0007669"/>
    <property type="project" value="UniProtKB-EC"/>
</dbReference>